<accession>B0JUY7</accession>
<protein>
    <submittedName>
        <fullName evidence="1">Uncharacterized protein</fullName>
    </submittedName>
</protein>
<reference evidence="1 2" key="1">
    <citation type="journal article" date="2007" name="DNA Res.">
        <title>Complete genomic structure of the bloom-forming toxic cyanobacterium Microcystis aeruginosa NIES-843.</title>
        <authorList>
            <person name="Kaneko T."/>
            <person name="Nakajima N."/>
            <person name="Okamoto S."/>
            <person name="Suzuki I."/>
            <person name="Tanabe Y."/>
            <person name="Tamaoki M."/>
            <person name="Nakamura Y."/>
            <person name="Kasai F."/>
            <person name="Watanabe A."/>
            <person name="Kawashima K."/>
            <person name="Kishida Y."/>
            <person name="Ono A."/>
            <person name="Shimizu Y."/>
            <person name="Takahashi C."/>
            <person name="Minami C."/>
            <person name="Fujishiro T."/>
            <person name="Kohara M."/>
            <person name="Katoh M."/>
            <person name="Nakazaki N."/>
            <person name="Nakayama S."/>
            <person name="Yamada M."/>
            <person name="Tabata S."/>
            <person name="Watanabe M.M."/>
        </authorList>
    </citation>
    <scope>NUCLEOTIDE SEQUENCE [LARGE SCALE GENOMIC DNA]</scope>
    <source>
        <strain evidence="2">NIES-843 / IAM M-247</strain>
    </source>
</reference>
<dbReference type="Proteomes" id="UP000001510">
    <property type="component" value="Chromosome"/>
</dbReference>
<evidence type="ECO:0000313" key="2">
    <source>
        <dbReference type="Proteomes" id="UP000001510"/>
    </source>
</evidence>
<sequence>MRLGNAINKWGKFRGKFPNRNSPRQQSCVRFIRGFLNLYPVTAHSDTARVMVFCQGGSPIIKSLPFKIQMDY</sequence>
<organism evidence="1 2">
    <name type="scientific">Microcystis aeruginosa (strain NIES-843 / IAM M-2473)</name>
    <dbReference type="NCBI Taxonomy" id="449447"/>
    <lineage>
        <taxon>Bacteria</taxon>
        <taxon>Bacillati</taxon>
        <taxon>Cyanobacteriota</taxon>
        <taxon>Cyanophyceae</taxon>
        <taxon>Oscillatoriophycideae</taxon>
        <taxon>Chroococcales</taxon>
        <taxon>Microcystaceae</taxon>
        <taxon>Microcystis</taxon>
    </lineage>
</organism>
<dbReference type="KEGG" id="mar:MAE_47630"/>
<dbReference type="EMBL" id="AP009552">
    <property type="protein sequence ID" value="BAG04585.1"/>
    <property type="molecule type" value="Genomic_DNA"/>
</dbReference>
<proteinExistence type="predicted"/>
<gene>
    <name evidence="1" type="ordered locus">MAE_47630</name>
</gene>
<dbReference type="EnsemblBacteria" id="BAG04585">
    <property type="protein sequence ID" value="BAG04585"/>
    <property type="gene ID" value="MAE_47630"/>
</dbReference>
<dbReference type="PaxDb" id="449447-MAE_47630"/>
<evidence type="ECO:0000313" key="1">
    <source>
        <dbReference type="EMBL" id="BAG04585.1"/>
    </source>
</evidence>
<keyword evidence="2" id="KW-1185">Reference proteome</keyword>
<name>B0JUY7_MICAN</name>
<dbReference type="HOGENOM" id="CLU_2717859_0_0_3"/>
<dbReference type="AlphaFoldDB" id="B0JUY7"/>